<dbReference type="NCBIfam" id="TIGR00912">
    <property type="entry name" value="2A0309"/>
    <property type="match status" value="1"/>
</dbReference>
<sequence>MLNRWETLFLILTTVPIMGHVQILPLIYDIAGRDSWIATLFSFPVGLGLIIAIYRLRHKYPDRDVHGIIHHLLGRFFGKTLLIVIAFYFLFLSAFSAAAITDMVNISFFPETPVWALAIFFLLFCLYAASKGVKVIAYTALFIGVFALFTGHSISFIDVSEKEFNHILPLLEFGFAPVIWGAVALISVWAELIFLLFLPLQTIHREHFLRFWIIGGFGIFFTMLSTMTGTVMVFGMGQTDSFNYPALETVRILTLGFIDRFDIYGLILMSFGCYIRSSLFFLLGYDQFIAFYQGQNRWVRRGVFWALGLLAGGLTLYIANNHLRIEYFTMLYTNALIFAPIPFLLLVFSWFKKKNSKELSV</sequence>
<evidence type="ECO:0000313" key="9">
    <source>
        <dbReference type="EMBL" id="QQK79395.1"/>
    </source>
</evidence>
<evidence type="ECO:0000256" key="4">
    <source>
        <dbReference type="ARBA" id="ARBA00022544"/>
    </source>
</evidence>
<evidence type="ECO:0000256" key="5">
    <source>
        <dbReference type="ARBA" id="ARBA00022692"/>
    </source>
</evidence>
<feature type="transmembrane region" description="Helical" evidence="8">
    <location>
        <begin position="112"/>
        <end position="129"/>
    </location>
</feature>
<feature type="transmembrane region" description="Helical" evidence="8">
    <location>
        <begin position="331"/>
        <end position="351"/>
    </location>
</feature>
<protein>
    <submittedName>
        <fullName evidence="9">Endospore germination permease</fullName>
    </submittedName>
</protein>
<name>A0A7T6Z9H9_9BACI</name>
<dbReference type="Proteomes" id="UP000595349">
    <property type="component" value="Chromosome"/>
</dbReference>
<dbReference type="KEGG" id="scib:HUG20_05485"/>
<keyword evidence="6 8" id="KW-1133">Transmembrane helix</keyword>
<dbReference type="GO" id="GO:0016020">
    <property type="term" value="C:membrane"/>
    <property type="evidence" value="ECO:0007669"/>
    <property type="project" value="UniProtKB-SubCell"/>
</dbReference>
<feature type="transmembrane region" description="Helical" evidence="8">
    <location>
        <begin position="76"/>
        <end position="100"/>
    </location>
</feature>
<feature type="transmembrane region" description="Helical" evidence="8">
    <location>
        <begin position="263"/>
        <end position="283"/>
    </location>
</feature>
<feature type="transmembrane region" description="Helical" evidence="8">
    <location>
        <begin position="35"/>
        <end position="56"/>
    </location>
</feature>
<keyword evidence="10" id="KW-1185">Reference proteome</keyword>
<evidence type="ECO:0000256" key="3">
    <source>
        <dbReference type="ARBA" id="ARBA00022448"/>
    </source>
</evidence>
<accession>A0A7T6Z9H9</accession>
<dbReference type="AlphaFoldDB" id="A0A7T6Z9H9"/>
<reference evidence="9 10" key="1">
    <citation type="submission" date="2020-06" db="EMBL/GenBank/DDBJ databases">
        <title>Genomic analysis of Salicibibacter sp. NKC21-4.</title>
        <authorList>
            <person name="Oh Y.J."/>
        </authorList>
    </citation>
    <scope>NUCLEOTIDE SEQUENCE [LARGE SCALE GENOMIC DNA]</scope>
    <source>
        <strain evidence="9 10">NKC21-4</strain>
    </source>
</reference>
<feature type="transmembrane region" description="Helical" evidence="8">
    <location>
        <begin position="303"/>
        <end position="319"/>
    </location>
</feature>
<gene>
    <name evidence="9" type="ORF">HUG20_05485</name>
</gene>
<dbReference type="EMBL" id="CP054706">
    <property type="protein sequence ID" value="QQK79395.1"/>
    <property type="molecule type" value="Genomic_DNA"/>
</dbReference>
<feature type="transmembrane region" description="Helical" evidence="8">
    <location>
        <begin position="177"/>
        <end position="199"/>
    </location>
</feature>
<keyword evidence="4" id="KW-0309">Germination</keyword>
<evidence type="ECO:0000256" key="7">
    <source>
        <dbReference type="ARBA" id="ARBA00023136"/>
    </source>
</evidence>
<dbReference type="Pfam" id="PF03845">
    <property type="entry name" value="Spore_permease"/>
    <property type="match status" value="1"/>
</dbReference>
<evidence type="ECO:0000256" key="6">
    <source>
        <dbReference type="ARBA" id="ARBA00022989"/>
    </source>
</evidence>
<dbReference type="GO" id="GO:0009847">
    <property type="term" value="P:spore germination"/>
    <property type="evidence" value="ECO:0007669"/>
    <property type="project" value="InterPro"/>
</dbReference>
<evidence type="ECO:0000313" key="10">
    <source>
        <dbReference type="Proteomes" id="UP000595349"/>
    </source>
</evidence>
<keyword evidence="3" id="KW-0813">Transport</keyword>
<dbReference type="InterPro" id="IPR004761">
    <property type="entry name" value="Spore_GerAB"/>
</dbReference>
<proteinExistence type="inferred from homology"/>
<dbReference type="PANTHER" id="PTHR34975">
    <property type="entry name" value="SPORE GERMINATION PROTEIN A2"/>
    <property type="match status" value="1"/>
</dbReference>
<organism evidence="9 10">
    <name type="scientific">Salicibibacter cibi</name>
    <dbReference type="NCBI Taxonomy" id="2743001"/>
    <lineage>
        <taxon>Bacteria</taxon>
        <taxon>Bacillati</taxon>
        <taxon>Bacillota</taxon>
        <taxon>Bacilli</taxon>
        <taxon>Bacillales</taxon>
        <taxon>Bacillaceae</taxon>
        <taxon>Salicibibacter</taxon>
    </lineage>
</organism>
<evidence type="ECO:0000256" key="8">
    <source>
        <dbReference type="SAM" id="Phobius"/>
    </source>
</evidence>
<keyword evidence="7 8" id="KW-0472">Membrane</keyword>
<dbReference type="PANTHER" id="PTHR34975:SF2">
    <property type="entry name" value="SPORE GERMINATION PROTEIN A2"/>
    <property type="match status" value="1"/>
</dbReference>
<feature type="transmembrane region" description="Helical" evidence="8">
    <location>
        <begin position="136"/>
        <end position="157"/>
    </location>
</feature>
<keyword evidence="5 8" id="KW-0812">Transmembrane</keyword>
<comment type="similarity">
    <text evidence="2">Belongs to the amino acid-polyamine-organocation (APC) superfamily. Spore germination protein (SGP) (TC 2.A.3.9) family.</text>
</comment>
<evidence type="ECO:0000256" key="2">
    <source>
        <dbReference type="ARBA" id="ARBA00007998"/>
    </source>
</evidence>
<feature type="transmembrane region" description="Helical" evidence="8">
    <location>
        <begin position="211"/>
        <end position="234"/>
    </location>
</feature>
<comment type="subcellular location">
    <subcellularLocation>
        <location evidence="1">Membrane</location>
        <topology evidence="1">Multi-pass membrane protein</topology>
    </subcellularLocation>
</comment>
<dbReference type="RefSeq" id="WP_200088953.1">
    <property type="nucleotide sequence ID" value="NZ_CP054706.1"/>
</dbReference>
<evidence type="ECO:0000256" key="1">
    <source>
        <dbReference type="ARBA" id="ARBA00004141"/>
    </source>
</evidence>